<evidence type="ECO:0000313" key="3">
    <source>
        <dbReference type="WBParaSite" id="GPUH_0000785901-mRNA-1"/>
    </source>
</evidence>
<accession>A0A183DGK9</accession>
<dbReference type="InterPro" id="IPR035914">
    <property type="entry name" value="Sperma_CUB_dom_sf"/>
</dbReference>
<evidence type="ECO:0000313" key="2">
    <source>
        <dbReference type="Proteomes" id="UP000271098"/>
    </source>
</evidence>
<sequence>MEVEGAITADSVNCQNAVIRVDADRGVGAGPEVQEICGTDESVIQPIVSKNNIVRIRFFTSPDKVNGLKGFNFTWTEVKVTRGEEFS</sequence>
<dbReference type="SUPFAM" id="SSF49854">
    <property type="entry name" value="Spermadhesin, CUB domain"/>
    <property type="match status" value="1"/>
</dbReference>
<dbReference type="EMBL" id="UYRT01021318">
    <property type="protein sequence ID" value="VDK59886.1"/>
    <property type="molecule type" value="Genomic_DNA"/>
</dbReference>
<reference evidence="3" key="1">
    <citation type="submission" date="2016-06" db="UniProtKB">
        <authorList>
            <consortium name="WormBaseParasite"/>
        </authorList>
    </citation>
    <scope>IDENTIFICATION</scope>
</reference>
<dbReference type="OrthoDB" id="6022136at2759"/>
<organism evidence="3">
    <name type="scientific">Gongylonema pulchrum</name>
    <dbReference type="NCBI Taxonomy" id="637853"/>
    <lineage>
        <taxon>Eukaryota</taxon>
        <taxon>Metazoa</taxon>
        <taxon>Ecdysozoa</taxon>
        <taxon>Nematoda</taxon>
        <taxon>Chromadorea</taxon>
        <taxon>Rhabditida</taxon>
        <taxon>Spirurina</taxon>
        <taxon>Spiruromorpha</taxon>
        <taxon>Spiruroidea</taxon>
        <taxon>Gongylonematidae</taxon>
        <taxon>Gongylonema</taxon>
    </lineage>
</organism>
<proteinExistence type="predicted"/>
<dbReference type="AlphaFoldDB" id="A0A183DGK9"/>
<evidence type="ECO:0000313" key="1">
    <source>
        <dbReference type="EMBL" id="VDK59886.1"/>
    </source>
</evidence>
<reference evidence="1 2" key="2">
    <citation type="submission" date="2018-11" db="EMBL/GenBank/DDBJ databases">
        <authorList>
            <consortium name="Pathogen Informatics"/>
        </authorList>
    </citation>
    <scope>NUCLEOTIDE SEQUENCE [LARGE SCALE GENOMIC DNA]</scope>
</reference>
<dbReference type="Proteomes" id="UP000271098">
    <property type="component" value="Unassembled WGS sequence"/>
</dbReference>
<name>A0A183DGK9_9BILA</name>
<protein>
    <submittedName>
        <fullName evidence="3">CUB domain-containing protein</fullName>
    </submittedName>
</protein>
<keyword evidence="2" id="KW-1185">Reference proteome</keyword>
<dbReference type="WBParaSite" id="GPUH_0000785901-mRNA-1">
    <property type="protein sequence ID" value="GPUH_0000785901-mRNA-1"/>
    <property type="gene ID" value="GPUH_0000785901"/>
</dbReference>
<gene>
    <name evidence="1" type="ORF">GPUH_LOCUS7850</name>
</gene>
<dbReference type="Gene3D" id="2.60.120.290">
    <property type="entry name" value="Spermadhesin, CUB domain"/>
    <property type="match status" value="1"/>
</dbReference>